<proteinExistence type="predicted"/>
<dbReference type="EMBL" id="LNQP01000058">
    <property type="protein sequence ID" value="KSU86960.1"/>
    <property type="molecule type" value="Genomic_DNA"/>
</dbReference>
<gene>
    <name evidence="1" type="ORF">AS180_15615</name>
</gene>
<evidence type="ECO:0000313" key="1">
    <source>
        <dbReference type="EMBL" id="KSU86960.1"/>
    </source>
</evidence>
<reference evidence="1 2" key="1">
    <citation type="submission" date="2015-11" db="EMBL/GenBank/DDBJ databases">
        <title>Bacillus caseinolyticus sp nov.</title>
        <authorList>
            <person name="Dastager S.G."/>
            <person name="Mawlankar R."/>
        </authorList>
    </citation>
    <scope>NUCLEOTIDE SEQUENCE [LARGE SCALE GENOMIC DNA]</scope>
    <source>
        <strain evidence="1 2">SGD-V-76</strain>
    </source>
</reference>
<keyword evidence="2" id="KW-1185">Reference proteome</keyword>
<dbReference type="AlphaFoldDB" id="A0A0V8JJW1"/>
<accession>A0A0V8JJW1</accession>
<comment type="caution">
    <text evidence="1">The sequence shown here is derived from an EMBL/GenBank/DDBJ whole genome shotgun (WGS) entry which is preliminary data.</text>
</comment>
<name>A0A0V8JJW1_9BACI</name>
<sequence length="79" mass="9434">MHRVFIRGRYDVKGNHNDFLFYYIHYKSFCNGQTWILIPFLLNSNTPICLMTVSFFDSKTQYLQKRNKSGQALGFIKNF</sequence>
<organism evidence="1 2">
    <name type="scientific">Priestia veravalensis</name>
    <dbReference type="NCBI Taxonomy" id="1414648"/>
    <lineage>
        <taxon>Bacteria</taxon>
        <taxon>Bacillati</taxon>
        <taxon>Bacillota</taxon>
        <taxon>Bacilli</taxon>
        <taxon>Bacillales</taxon>
        <taxon>Bacillaceae</taxon>
        <taxon>Priestia</taxon>
    </lineage>
</organism>
<evidence type="ECO:0000313" key="2">
    <source>
        <dbReference type="Proteomes" id="UP000053681"/>
    </source>
</evidence>
<dbReference type="Proteomes" id="UP000053681">
    <property type="component" value="Unassembled WGS sequence"/>
</dbReference>
<protein>
    <submittedName>
        <fullName evidence="1">Uncharacterized protein</fullName>
    </submittedName>
</protein>